<keyword evidence="2" id="KW-1185">Reference proteome</keyword>
<proteinExistence type="predicted"/>
<gene>
    <name evidence="1" type="ORF">DFR31_0841</name>
</gene>
<sequence>MKTSFKLQLDNQQHASIATEELKHQPGLEPVTVRQAGDSVEFEFNNPLVVAVSGAVTLLSKGISAIEERLAGFFNQDATLSK</sequence>
<organism evidence="1 2">
    <name type="scientific">Alkalispirillum mobile</name>
    <dbReference type="NCBI Taxonomy" id="85925"/>
    <lineage>
        <taxon>Bacteria</taxon>
        <taxon>Pseudomonadati</taxon>
        <taxon>Pseudomonadota</taxon>
        <taxon>Gammaproteobacteria</taxon>
        <taxon>Chromatiales</taxon>
        <taxon>Ectothiorhodospiraceae</taxon>
        <taxon>Alkalispirillum</taxon>
    </lineage>
</organism>
<dbReference type="AlphaFoldDB" id="A0A498CF32"/>
<dbReference type="EMBL" id="RCDA01000001">
    <property type="protein sequence ID" value="RLK50931.1"/>
    <property type="molecule type" value="Genomic_DNA"/>
</dbReference>
<evidence type="ECO:0000313" key="2">
    <source>
        <dbReference type="Proteomes" id="UP000275461"/>
    </source>
</evidence>
<dbReference type="RefSeq" id="WP_121441378.1">
    <property type="nucleotide sequence ID" value="NZ_RCDA01000001.1"/>
</dbReference>
<comment type="caution">
    <text evidence="1">The sequence shown here is derived from an EMBL/GenBank/DDBJ whole genome shotgun (WGS) entry which is preliminary data.</text>
</comment>
<dbReference type="Proteomes" id="UP000275461">
    <property type="component" value="Unassembled WGS sequence"/>
</dbReference>
<name>A0A498CF32_9GAMM</name>
<dbReference type="OrthoDB" id="6876592at2"/>
<protein>
    <submittedName>
        <fullName evidence="1">Uncharacterized protein</fullName>
    </submittedName>
</protein>
<accession>A0A498CF32</accession>
<reference evidence="1 2" key="1">
    <citation type="submission" date="2018-10" db="EMBL/GenBank/DDBJ databases">
        <title>Genomic Encyclopedia of Type Strains, Phase IV (KMG-IV): sequencing the most valuable type-strain genomes for metagenomic binning, comparative biology and taxonomic classification.</title>
        <authorList>
            <person name="Goeker M."/>
        </authorList>
    </citation>
    <scope>NUCLEOTIDE SEQUENCE [LARGE SCALE GENOMIC DNA]</scope>
    <source>
        <strain evidence="1 2">DSM 12769</strain>
    </source>
</reference>
<evidence type="ECO:0000313" key="1">
    <source>
        <dbReference type="EMBL" id="RLK50931.1"/>
    </source>
</evidence>